<evidence type="ECO:0000313" key="2">
    <source>
        <dbReference type="EMBL" id="TDR42025.1"/>
    </source>
</evidence>
<protein>
    <submittedName>
        <fullName evidence="2">Putative enzyme related to lactoylglutathione lyase</fullName>
    </submittedName>
</protein>
<evidence type="ECO:0000259" key="1">
    <source>
        <dbReference type="Pfam" id="PF18029"/>
    </source>
</evidence>
<comment type="caution">
    <text evidence="2">The sequence shown here is derived from an EMBL/GenBank/DDBJ whole genome shotgun (WGS) entry which is preliminary data.</text>
</comment>
<dbReference type="Proteomes" id="UP000295293">
    <property type="component" value="Unassembled WGS sequence"/>
</dbReference>
<dbReference type="EMBL" id="SNZH01000009">
    <property type="protein sequence ID" value="TDR42025.1"/>
    <property type="molecule type" value="Genomic_DNA"/>
</dbReference>
<proteinExistence type="predicted"/>
<organism evidence="2 3">
    <name type="scientific">Tahibacter aquaticus</name>
    <dbReference type="NCBI Taxonomy" id="520092"/>
    <lineage>
        <taxon>Bacteria</taxon>
        <taxon>Pseudomonadati</taxon>
        <taxon>Pseudomonadota</taxon>
        <taxon>Gammaproteobacteria</taxon>
        <taxon>Lysobacterales</taxon>
        <taxon>Rhodanobacteraceae</taxon>
        <taxon>Tahibacter</taxon>
    </lineage>
</organism>
<sequence length="130" mass="14537">MSNHNKNGAVVFVKYLERCVAFYRHTMALAVTHEEAGLVVLESDTMQLVMHAIPPSIAGTFEITDPPQPREDASVKLFFYVDDFAAARSTAAEYGGRVQAADKEWAWRGFRACDGVDPEGNVVQIRRIEY</sequence>
<dbReference type="OrthoDB" id="4762357at2"/>
<dbReference type="InterPro" id="IPR041581">
    <property type="entry name" value="Glyoxalase_6"/>
</dbReference>
<dbReference type="SUPFAM" id="SSF54593">
    <property type="entry name" value="Glyoxalase/Bleomycin resistance protein/Dihydroxybiphenyl dioxygenase"/>
    <property type="match status" value="1"/>
</dbReference>
<feature type="domain" description="Glyoxalase-like" evidence="1">
    <location>
        <begin position="15"/>
        <end position="124"/>
    </location>
</feature>
<evidence type="ECO:0000313" key="3">
    <source>
        <dbReference type="Proteomes" id="UP000295293"/>
    </source>
</evidence>
<name>A0A4R6YU86_9GAMM</name>
<reference evidence="2 3" key="1">
    <citation type="submission" date="2019-03" db="EMBL/GenBank/DDBJ databases">
        <title>Genomic Encyclopedia of Type Strains, Phase IV (KMG-IV): sequencing the most valuable type-strain genomes for metagenomic binning, comparative biology and taxonomic classification.</title>
        <authorList>
            <person name="Goeker M."/>
        </authorList>
    </citation>
    <scope>NUCLEOTIDE SEQUENCE [LARGE SCALE GENOMIC DNA]</scope>
    <source>
        <strain evidence="2 3">DSM 21667</strain>
    </source>
</reference>
<keyword evidence="3" id="KW-1185">Reference proteome</keyword>
<gene>
    <name evidence="2" type="ORF">DFR29_10981</name>
</gene>
<dbReference type="GO" id="GO:0016829">
    <property type="term" value="F:lyase activity"/>
    <property type="evidence" value="ECO:0007669"/>
    <property type="project" value="UniProtKB-KW"/>
</dbReference>
<dbReference type="InterPro" id="IPR029068">
    <property type="entry name" value="Glyas_Bleomycin-R_OHBP_Dase"/>
</dbReference>
<dbReference type="Gene3D" id="3.10.180.10">
    <property type="entry name" value="2,3-Dihydroxybiphenyl 1,2-Dioxygenase, domain 1"/>
    <property type="match status" value="1"/>
</dbReference>
<accession>A0A4R6YU86</accession>
<dbReference type="Pfam" id="PF18029">
    <property type="entry name" value="Glyoxalase_6"/>
    <property type="match status" value="1"/>
</dbReference>
<keyword evidence="2" id="KW-0456">Lyase</keyword>
<dbReference type="RefSeq" id="WP_133819519.1">
    <property type="nucleotide sequence ID" value="NZ_SNZH01000009.1"/>
</dbReference>
<dbReference type="AlphaFoldDB" id="A0A4R6YU86"/>